<feature type="region of interest" description="Disordered" evidence="1">
    <location>
        <begin position="103"/>
        <end position="166"/>
    </location>
</feature>
<feature type="region of interest" description="Disordered" evidence="1">
    <location>
        <begin position="14"/>
        <end position="51"/>
    </location>
</feature>
<feature type="region of interest" description="Disordered" evidence="1">
    <location>
        <begin position="64"/>
        <end position="88"/>
    </location>
</feature>
<gene>
    <name evidence="2" type="ORF">GOODEAATRI_007171</name>
</gene>
<comment type="caution">
    <text evidence="2">The sequence shown here is derived from an EMBL/GenBank/DDBJ whole genome shotgun (WGS) entry which is preliminary data.</text>
</comment>
<evidence type="ECO:0000256" key="1">
    <source>
        <dbReference type="SAM" id="MobiDB-lite"/>
    </source>
</evidence>
<sequence length="166" mass="18896">CRFVQTIPPHFRLPWNHDLQEEPLDRPDEESVSEDEGEVSVDDVSEESDVSSFSAFGELLEVSSEVSGYDTVSSEEEEVDEDEDDLPPQCRFVQTIPPHFRLPWNHDLQEEPLECQEENSLRGTSPRYQESVELDPAPSTSGPCVSRKRTREGDAQEELPAKRISH</sequence>
<proteinExistence type="predicted"/>
<evidence type="ECO:0000313" key="3">
    <source>
        <dbReference type="Proteomes" id="UP001476798"/>
    </source>
</evidence>
<evidence type="ECO:0000313" key="2">
    <source>
        <dbReference type="EMBL" id="MEQ2157955.1"/>
    </source>
</evidence>
<accession>A0ABV0MFR1</accession>
<dbReference type="Proteomes" id="UP001476798">
    <property type="component" value="Unassembled WGS sequence"/>
</dbReference>
<keyword evidence="3" id="KW-1185">Reference proteome</keyword>
<feature type="compositionally biased region" description="Acidic residues" evidence="1">
    <location>
        <begin position="27"/>
        <end position="49"/>
    </location>
</feature>
<feature type="non-terminal residue" evidence="2">
    <location>
        <position position="1"/>
    </location>
</feature>
<name>A0ABV0MFR1_9TELE</name>
<protein>
    <submittedName>
        <fullName evidence="2">Uncharacterized protein</fullName>
    </submittedName>
</protein>
<reference evidence="2 3" key="1">
    <citation type="submission" date="2021-06" db="EMBL/GenBank/DDBJ databases">
        <authorList>
            <person name="Palmer J.M."/>
        </authorList>
    </citation>
    <scope>NUCLEOTIDE SEQUENCE [LARGE SCALE GENOMIC DNA]</scope>
    <source>
        <strain evidence="2 3">GA_2019</strain>
        <tissue evidence="2">Muscle</tissue>
    </source>
</reference>
<feature type="compositionally biased region" description="Acidic residues" evidence="1">
    <location>
        <begin position="73"/>
        <end position="86"/>
    </location>
</feature>
<organism evidence="2 3">
    <name type="scientific">Goodea atripinnis</name>
    <dbReference type="NCBI Taxonomy" id="208336"/>
    <lineage>
        <taxon>Eukaryota</taxon>
        <taxon>Metazoa</taxon>
        <taxon>Chordata</taxon>
        <taxon>Craniata</taxon>
        <taxon>Vertebrata</taxon>
        <taxon>Euteleostomi</taxon>
        <taxon>Actinopterygii</taxon>
        <taxon>Neopterygii</taxon>
        <taxon>Teleostei</taxon>
        <taxon>Neoteleostei</taxon>
        <taxon>Acanthomorphata</taxon>
        <taxon>Ovalentaria</taxon>
        <taxon>Atherinomorphae</taxon>
        <taxon>Cyprinodontiformes</taxon>
        <taxon>Goodeidae</taxon>
        <taxon>Goodea</taxon>
    </lineage>
</organism>
<dbReference type="EMBL" id="JAHRIO010000355">
    <property type="protein sequence ID" value="MEQ2157955.1"/>
    <property type="molecule type" value="Genomic_DNA"/>
</dbReference>